<keyword evidence="11" id="KW-1185">Reference proteome</keyword>
<protein>
    <submittedName>
        <fullName evidence="10">Acetyl-CoA synthetase/medium-chain acyl-CoA synthetase</fullName>
    </submittedName>
</protein>
<evidence type="ECO:0000256" key="5">
    <source>
        <dbReference type="ARBA" id="ARBA00022840"/>
    </source>
</evidence>
<dbReference type="EMBL" id="VNHM01000001">
    <property type="protein sequence ID" value="TYO97817.1"/>
    <property type="molecule type" value="Genomic_DNA"/>
</dbReference>
<dbReference type="InterPro" id="IPR042099">
    <property type="entry name" value="ANL_N_sf"/>
</dbReference>
<dbReference type="InterPro" id="IPR051087">
    <property type="entry name" value="Mitochondrial_ACSM"/>
</dbReference>
<dbReference type="GO" id="GO:0006633">
    <property type="term" value="P:fatty acid biosynthetic process"/>
    <property type="evidence" value="ECO:0007669"/>
    <property type="project" value="TreeGrafter"/>
</dbReference>
<reference evidence="10 11" key="1">
    <citation type="submission" date="2019-07" db="EMBL/GenBank/DDBJ databases">
        <title>Genomic Encyclopedia of Type Strains, Phase I: the one thousand microbial genomes (KMG-I) project.</title>
        <authorList>
            <person name="Kyrpides N."/>
        </authorList>
    </citation>
    <scope>NUCLEOTIDE SEQUENCE [LARGE SCALE GENOMIC DNA]</scope>
    <source>
        <strain evidence="10 11">DSM 6562</strain>
    </source>
</reference>
<evidence type="ECO:0000259" key="8">
    <source>
        <dbReference type="Pfam" id="PF00501"/>
    </source>
</evidence>
<dbReference type="InterPro" id="IPR000873">
    <property type="entry name" value="AMP-dep_synth/lig_dom"/>
</dbReference>
<comment type="similarity">
    <text evidence="1">Belongs to the ATP-dependent AMP-binding enzyme family.</text>
</comment>
<gene>
    <name evidence="10" type="ORF">LX24_00100</name>
</gene>
<dbReference type="AlphaFoldDB" id="A0A5S5A0H6"/>
<feature type="domain" description="AMP-dependent synthetase/ligase" evidence="8">
    <location>
        <begin position="36"/>
        <end position="401"/>
    </location>
</feature>
<dbReference type="FunFam" id="3.40.50.12780:FF:000007">
    <property type="entry name" value="Acyl-coenzyme A synthetase ACSM2A, mitochondrial"/>
    <property type="match status" value="1"/>
</dbReference>
<keyword evidence="5" id="KW-0067">ATP-binding</keyword>
<keyword evidence="2" id="KW-0436">Ligase</keyword>
<organism evidence="10 11">
    <name type="scientific">Desulfallas thermosapovorans DSM 6562</name>
    <dbReference type="NCBI Taxonomy" id="1121431"/>
    <lineage>
        <taxon>Bacteria</taxon>
        <taxon>Bacillati</taxon>
        <taxon>Bacillota</taxon>
        <taxon>Clostridia</taxon>
        <taxon>Eubacteriales</taxon>
        <taxon>Desulfallaceae</taxon>
        <taxon>Desulfallas</taxon>
    </lineage>
</organism>
<evidence type="ECO:0000256" key="3">
    <source>
        <dbReference type="ARBA" id="ARBA00022723"/>
    </source>
</evidence>
<dbReference type="GO" id="GO:0004321">
    <property type="term" value="F:fatty-acyl-CoA synthase activity"/>
    <property type="evidence" value="ECO:0007669"/>
    <property type="project" value="TreeGrafter"/>
</dbReference>
<feature type="domain" description="AMP-binding enzyme C-terminal" evidence="9">
    <location>
        <begin position="451"/>
        <end position="529"/>
    </location>
</feature>
<dbReference type="GO" id="GO:0046872">
    <property type="term" value="F:metal ion binding"/>
    <property type="evidence" value="ECO:0007669"/>
    <property type="project" value="UniProtKB-KW"/>
</dbReference>
<dbReference type="Pfam" id="PF00501">
    <property type="entry name" value="AMP-binding"/>
    <property type="match status" value="1"/>
</dbReference>
<evidence type="ECO:0000256" key="4">
    <source>
        <dbReference type="ARBA" id="ARBA00022741"/>
    </source>
</evidence>
<keyword evidence="7" id="KW-0443">Lipid metabolism</keyword>
<evidence type="ECO:0000313" key="11">
    <source>
        <dbReference type="Proteomes" id="UP000323166"/>
    </source>
</evidence>
<evidence type="ECO:0000313" key="10">
    <source>
        <dbReference type="EMBL" id="TYO97817.1"/>
    </source>
</evidence>
<evidence type="ECO:0000256" key="2">
    <source>
        <dbReference type="ARBA" id="ARBA00022598"/>
    </source>
</evidence>
<dbReference type="GO" id="GO:0006637">
    <property type="term" value="P:acyl-CoA metabolic process"/>
    <property type="evidence" value="ECO:0007669"/>
    <property type="project" value="TreeGrafter"/>
</dbReference>
<dbReference type="Gene3D" id="3.40.50.12780">
    <property type="entry name" value="N-terminal domain of ligase-like"/>
    <property type="match status" value="1"/>
</dbReference>
<dbReference type="FunFam" id="3.30.300.30:FF:000005">
    <property type="entry name" value="Acyl-coenzyme A synthetase ACSM5, mitochondrial"/>
    <property type="match status" value="1"/>
</dbReference>
<dbReference type="PANTHER" id="PTHR43605">
    <property type="entry name" value="ACYL-COENZYME A SYNTHETASE"/>
    <property type="match status" value="1"/>
</dbReference>
<keyword evidence="4" id="KW-0547">Nucleotide-binding</keyword>
<dbReference type="GO" id="GO:0016405">
    <property type="term" value="F:CoA-ligase activity"/>
    <property type="evidence" value="ECO:0007669"/>
    <property type="project" value="UniProtKB-ARBA"/>
</dbReference>
<sequence>MSQTHNMVDYEKTYAEFKWEVPEYYNFARDVLDKWAEDKDKLAIWWVDDDDNEVKKTFAQLCQRSRQLCNVLASQGVKKGDVVVVIMPRLLEWWEINIACLRMGAVISPGTTQLTPKDLKYRFDSAEAVCIITDADNAPKVDEVRADCPSVKSFILVGDKKEGWTNYEEAVSSASDQFETVNTKSDDNAILYFTSGTTGYPKMTVHTHASYPIGHIVTGKYWLDLTPNDLHWNLSDTGWAKAAWSSFFGPWCCGAALFVHHTPRFDVKKTLRNLEKYPVTTLCGPPTAYRMFVLEDLSQYSFKSLRHVVAAGEPLNPEIIDTWEEHTGLKIRDGYGQTESVCLAGSFPCLEVRAGSMGKPSPGFVVEVIDDEGNIVPRGKEGDIAVKVKPERPVGLFKEYWKNPDKTASSYRGDWYITGDRAIKDEDGYLWFVGRADDVILASGYRIGPFEVESALLEHPAVAESAVVSSPDEVRGEVVKAFVILAPGYTASDELVKELQDHVKKVTAPYKYPRKIEFVESLPKTISGKIRRIELREKEWAAVKK</sequence>
<dbReference type="PANTHER" id="PTHR43605:SF10">
    <property type="entry name" value="ACYL-COA SYNTHETASE MEDIUM CHAIN FAMILY MEMBER 3"/>
    <property type="match status" value="1"/>
</dbReference>
<keyword evidence="6" id="KW-0460">Magnesium</keyword>
<evidence type="ECO:0000256" key="1">
    <source>
        <dbReference type="ARBA" id="ARBA00006432"/>
    </source>
</evidence>
<comment type="caution">
    <text evidence="10">The sequence shown here is derived from an EMBL/GenBank/DDBJ whole genome shotgun (WGS) entry which is preliminary data.</text>
</comment>
<evidence type="ECO:0000259" key="9">
    <source>
        <dbReference type="Pfam" id="PF13193"/>
    </source>
</evidence>
<accession>A0A5S5A0H6</accession>
<dbReference type="PROSITE" id="PS00455">
    <property type="entry name" value="AMP_BINDING"/>
    <property type="match status" value="1"/>
</dbReference>
<dbReference type="SUPFAM" id="SSF56801">
    <property type="entry name" value="Acetyl-CoA synthetase-like"/>
    <property type="match status" value="1"/>
</dbReference>
<dbReference type="RefSeq" id="WP_166510180.1">
    <property type="nucleotide sequence ID" value="NZ_VNHM01000001.1"/>
</dbReference>
<proteinExistence type="inferred from homology"/>
<dbReference type="GO" id="GO:0015645">
    <property type="term" value="F:fatty acid ligase activity"/>
    <property type="evidence" value="ECO:0007669"/>
    <property type="project" value="TreeGrafter"/>
</dbReference>
<dbReference type="Proteomes" id="UP000323166">
    <property type="component" value="Unassembled WGS sequence"/>
</dbReference>
<dbReference type="InterPro" id="IPR045851">
    <property type="entry name" value="AMP-bd_C_sf"/>
</dbReference>
<dbReference type="Pfam" id="PF13193">
    <property type="entry name" value="AMP-binding_C"/>
    <property type="match status" value="1"/>
</dbReference>
<dbReference type="InterPro" id="IPR025110">
    <property type="entry name" value="AMP-bd_C"/>
</dbReference>
<evidence type="ECO:0000256" key="7">
    <source>
        <dbReference type="ARBA" id="ARBA00023098"/>
    </source>
</evidence>
<keyword evidence="3" id="KW-0479">Metal-binding</keyword>
<name>A0A5S5A0H6_9FIRM</name>
<dbReference type="InterPro" id="IPR020845">
    <property type="entry name" value="AMP-binding_CS"/>
</dbReference>
<dbReference type="Gene3D" id="3.30.300.30">
    <property type="match status" value="1"/>
</dbReference>
<evidence type="ECO:0000256" key="6">
    <source>
        <dbReference type="ARBA" id="ARBA00022842"/>
    </source>
</evidence>
<dbReference type="GO" id="GO:0005524">
    <property type="term" value="F:ATP binding"/>
    <property type="evidence" value="ECO:0007669"/>
    <property type="project" value="UniProtKB-KW"/>
</dbReference>